<keyword evidence="4" id="KW-0597">Phosphoprotein</keyword>
<evidence type="ECO:0000256" key="1">
    <source>
        <dbReference type="ARBA" id="ARBA00000085"/>
    </source>
</evidence>
<dbReference type="InterPro" id="IPR036097">
    <property type="entry name" value="HisK_dim/P_sf"/>
</dbReference>
<organism evidence="16 17">
    <name type="scientific">Vogesella oryzagri</name>
    <dbReference type="NCBI Taxonomy" id="3160864"/>
    <lineage>
        <taxon>Bacteria</taxon>
        <taxon>Pseudomonadati</taxon>
        <taxon>Pseudomonadota</taxon>
        <taxon>Betaproteobacteria</taxon>
        <taxon>Neisseriales</taxon>
        <taxon>Chromobacteriaceae</taxon>
        <taxon>Vogesella</taxon>
    </lineage>
</organism>
<keyword evidence="6 13" id="KW-0812">Transmembrane</keyword>
<dbReference type="NCBIfam" id="TIGR00229">
    <property type="entry name" value="sensory_box"/>
    <property type="match status" value="1"/>
</dbReference>
<keyword evidence="12 13" id="KW-0472">Membrane</keyword>
<dbReference type="InterPro" id="IPR013656">
    <property type="entry name" value="PAS_4"/>
</dbReference>
<dbReference type="CDD" id="cd00130">
    <property type="entry name" value="PAS"/>
    <property type="match status" value="1"/>
</dbReference>
<dbReference type="SUPFAM" id="SSF47384">
    <property type="entry name" value="Homodimeric domain of signal transducing histidine kinase"/>
    <property type="match status" value="1"/>
</dbReference>
<evidence type="ECO:0000256" key="4">
    <source>
        <dbReference type="ARBA" id="ARBA00022553"/>
    </source>
</evidence>
<dbReference type="InterPro" id="IPR005467">
    <property type="entry name" value="His_kinase_dom"/>
</dbReference>
<dbReference type="Gene3D" id="1.10.287.130">
    <property type="match status" value="1"/>
</dbReference>
<evidence type="ECO:0000256" key="6">
    <source>
        <dbReference type="ARBA" id="ARBA00022692"/>
    </source>
</evidence>
<gene>
    <name evidence="16" type="ORF">ABNW52_02680</name>
</gene>
<dbReference type="Proteomes" id="UP001433638">
    <property type="component" value="Unassembled WGS sequence"/>
</dbReference>
<feature type="transmembrane region" description="Helical" evidence="13">
    <location>
        <begin position="247"/>
        <end position="270"/>
    </location>
</feature>
<dbReference type="InterPro" id="IPR000014">
    <property type="entry name" value="PAS"/>
</dbReference>
<evidence type="ECO:0000256" key="10">
    <source>
        <dbReference type="ARBA" id="ARBA00022989"/>
    </source>
</evidence>
<dbReference type="Pfam" id="PF02518">
    <property type="entry name" value="HATPase_c"/>
    <property type="match status" value="1"/>
</dbReference>
<dbReference type="InterPro" id="IPR004358">
    <property type="entry name" value="Sig_transdc_His_kin-like_C"/>
</dbReference>
<accession>A0ABV1LZZ1</accession>
<evidence type="ECO:0000256" key="2">
    <source>
        <dbReference type="ARBA" id="ARBA00004141"/>
    </source>
</evidence>
<proteinExistence type="predicted"/>
<evidence type="ECO:0000313" key="16">
    <source>
        <dbReference type="EMBL" id="MEQ6289512.1"/>
    </source>
</evidence>
<dbReference type="InterPro" id="IPR003594">
    <property type="entry name" value="HATPase_dom"/>
</dbReference>
<evidence type="ECO:0000313" key="17">
    <source>
        <dbReference type="Proteomes" id="UP001433638"/>
    </source>
</evidence>
<dbReference type="Pfam" id="PF08448">
    <property type="entry name" value="PAS_4"/>
    <property type="match status" value="1"/>
</dbReference>
<dbReference type="PANTHER" id="PTHR42878">
    <property type="entry name" value="TWO-COMPONENT HISTIDINE KINASE"/>
    <property type="match status" value="1"/>
</dbReference>
<reference evidence="16" key="1">
    <citation type="submission" date="2024-06" db="EMBL/GenBank/DDBJ databases">
        <title>Genome sequence of Vogesella sp. MAHUQ-64.</title>
        <authorList>
            <person name="Huq M.A."/>
        </authorList>
    </citation>
    <scope>NUCLEOTIDE SEQUENCE</scope>
    <source>
        <strain evidence="16">MAHUQ-64</strain>
    </source>
</reference>
<evidence type="ECO:0000259" key="14">
    <source>
        <dbReference type="PROSITE" id="PS50109"/>
    </source>
</evidence>
<dbReference type="Gene3D" id="3.30.450.20">
    <property type="entry name" value="PAS domain"/>
    <property type="match status" value="1"/>
</dbReference>
<dbReference type="InterPro" id="IPR035965">
    <property type="entry name" value="PAS-like_dom_sf"/>
</dbReference>
<dbReference type="Pfam" id="PF00512">
    <property type="entry name" value="HisKA"/>
    <property type="match status" value="1"/>
</dbReference>
<evidence type="ECO:0000256" key="7">
    <source>
        <dbReference type="ARBA" id="ARBA00022741"/>
    </source>
</evidence>
<dbReference type="SMART" id="SM00091">
    <property type="entry name" value="PAS"/>
    <property type="match status" value="2"/>
</dbReference>
<dbReference type="EMBL" id="JBEFLD010000001">
    <property type="protein sequence ID" value="MEQ6289512.1"/>
    <property type="molecule type" value="Genomic_DNA"/>
</dbReference>
<dbReference type="PANTHER" id="PTHR42878:SF7">
    <property type="entry name" value="SENSOR HISTIDINE KINASE GLRK"/>
    <property type="match status" value="1"/>
</dbReference>
<dbReference type="RefSeq" id="WP_349583636.1">
    <property type="nucleotide sequence ID" value="NZ_JBEFLD010000001.1"/>
</dbReference>
<evidence type="ECO:0000256" key="5">
    <source>
        <dbReference type="ARBA" id="ARBA00022679"/>
    </source>
</evidence>
<dbReference type="SUPFAM" id="SSF55874">
    <property type="entry name" value="ATPase domain of HSP90 chaperone/DNA topoisomerase II/histidine kinase"/>
    <property type="match status" value="1"/>
</dbReference>
<dbReference type="CDD" id="cd00082">
    <property type="entry name" value="HisKA"/>
    <property type="match status" value="1"/>
</dbReference>
<dbReference type="SMART" id="SM00388">
    <property type="entry name" value="HisKA"/>
    <property type="match status" value="1"/>
</dbReference>
<keyword evidence="7" id="KW-0547">Nucleotide-binding</keyword>
<name>A0ABV1LZZ1_9NEIS</name>
<evidence type="ECO:0000259" key="15">
    <source>
        <dbReference type="PROSITE" id="PS50112"/>
    </source>
</evidence>
<evidence type="ECO:0000256" key="3">
    <source>
        <dbReference type="ARBA" id="ARBA00012438"/>
    </source>
</evidence>
<evidence type="ECO:0000256" key="9">
    <source>
        <dbReference type="ARBA" id="ARBA00022840"/>
    </source>
</evidence>
<evidence type="ECO:0000256" key="13">
    <source>
        <dbReference type="SAM" id="Phobius"/>
    </source>
</evidence>
<keyword evidence="10 13" id="KW-1133">Transmembrane helix</keyword>
<comment type="caution">
    <text evidence="16">The sequence shown here is derived from an EMBL/GenBank/DDBJ whole genome shotgun (WGS) entry which is preliminary data.</text>
</comment>
<dbReference type="PROSITE" id="PS50109">
    <property type="entry name" value="HIS_KIN"/>
    <property type="match status" value="1"/>
</dbReference>
<evidence type="ECO:0000256" key="11">
    <source>
        <dbReference type="ARBA" id="ARBA00023012"/>
    </source>
</evidence>
<dbReference type="SUPFAM" id="SSF55785">
    <property type="entry name" value="PYP-like sensor domain (PAS domain)"/>
    <property type="match status" value="2"/>
</dbReference>
<dbReference type="InterPro" id="IPR003661">
    <property type="entry name" value="HisK_dim/P_dom"/>
</dbReference>
<keyword evidence="9 16" id="KW-0067">ATP-binding</keyword>
<dbReference type="InterPro" id="IPR050351">
    <property type="entry name" value="BphY/WalK/GraS-like"/>
</dbReference>
<evidence type="ECO:0000256" key="12">
    <source>
        <dbReference type="ARBA" id="ARBA00023136"/>
    </source>
</evidence>
<feature type="transmembrane region" description="Helical" evidence="13">
    <location>
        <begin position="16"/>
        <end position="39"/>
    </location>
</feature>
<evidence type="ECO:0000256" key="8">
    <source>
        <dbReference type="ARBA" id="ARBA00022777"/>
    </source>
</evidence>
<dbReference type="Gene3D" id="3.30.565.10">
    <property type="entry name" value="Histidine kinase-like ATPase, C-terminal domain"/>
    <property type="match status" value="1"/>
</dbReference>
<dbReference type="InterPro" id="IPR036890">
    <property type="entry name" value="HATPase_C_sf"/>
</dbReference>
<keyword evidence="17" id="KW-1185">Reference proteome</keyword>
<dbReference type="GO" id="GO:0005524">
    <property type="term" value="F:ATP binding"/>
    <property type="evidence" value="ECO:0007669"/>
    <property type="project" value="UniProtKB-KW"/>
</dbReference>
<feature type="domain" description="PAS" evidence="15">
    <location>
        <begin position="288"/>
        <end position="360"/>
    </location>
</feature>
<dbReference type="EC" id="2.7.13.3" evidence="3"/>
<keyword evidence="8" id="KW-0418">Kinase</keyword>
<keyword evidence="11" id="KW-0902">Two-component regulatory system</keyword>
<feature type="domain" description="Histidine kinase" evidence="14">
    <location>
        <begin position="545"/>
        <end position="760"/>
    </location>
</feature>
<dbReference type="PROSITE" id="PS50112">
    <property type="entry name" value="PAS"/>
    <property type="match status" value="1"/>
</dbReference>
<comment type="subcellular location">
    <subcellularLocation>
        <location evidence="2">Membrane</location>
        <topology evidence="2">Multi-pass membrane protein</topology>
    </subcellularLocation>
</comment>
<sequence>MTLKDLSISHAAPRRLWLGAALILVGLLAALSGLFWVVYKDWQDEQRDSLIQELLWLDQSLRLHMEEHQRWLDNMEEDLPPVSAVQGKRFLAAAQLLQRESREIVAVQWVGRDGAVQLDSLGREPHQLTGTAYDALWRAEKLGRLSYGQPYVGPDGHFRFDLAVPLLQQGRFIGGVRLVYSMSGLLQQQVPWWIASKYHISLVDLEGRALASKFEQAPPQGTQSHQLSFDPPGYGVMLRGISYRTGIGLTLPVLSVLIALLVLALLFLLWRIRRHVRQRAQVEQALQREMSIRRAVEDSMKSGLIAFDRHGAILRVNRAMCELTGLTVEELVGQQLPYSFWAEEDHALLMAAMCAMLAGELPEHGFELPFRDRAGERFEVRLYAAPLLQGERQEGWVASMYDITELKKKRLALNASHQRFLTVLNGLDSGLCVVDGDSRQLLYANPAFASGWGGFDAEGAYCPLLPGLARGLEQLAANLEYSPDRGRNWYQLQYRGIEWVDGEPAWLCMLVDVTESRARAARERAQEERFQTTSRLIAMGEMASSLAHELGQPLTAISTYAAGLARKLPSSTAQSNGVGEAVQAIAEQARRAGQIVNSIRAFVKKHAPQLELCDPDLAVRRAVALAQPMADKYGMQLLLEPAPGGQRVEMDPVLIEQVLLNLVKNAVEAMREADTPRPTVRLYSAVGAQFWRVEVVDNGPGLSEQIRENLFTPFYSTKPQGMGIGLNICRSIVEHHRGEFGVSAPLTGGCAFWFTLPLYQGE</sequence>
<dbReference type="SMART" id="SM00387">
    <property type="entry name" value="HATPase_c"/>
    <property type="match status" value="1"/>
</dbReference>
<keyword evidence="5" id="KW-0808">Transferase</keyword>
<protein>
    <recommendedName>
        <fullName evidence="3">histidine kinase</fullName>
        <ecNumber evidence="3">2.7.13.3</ecNumber>
    </recommendedName>
</protein>
<dbReference type="PRINTS" id="PR00344">
    <property type="entry name" value="BCTRLSENSOR"/>
</dbReference>
<dbReference type="Pfam" id="PF13188">
    <property type="entry name" value="PAS_8"/>
    <property type="match status" value="1"/>
</dbReference>
<comment type="catalytic activity">
    <reaction evidence="1">
        <text>ATP + protein L-histidine = ADP + protein N-phospho-L-histidine.</text>
        <dbReference type="EC" id="2.7.13.3"/>
    </reaction>
</comment>